<dbReference type="AlphaFoldDB" id="A0A1G2R2K6"/>
<organism evidence="2 3">
    <name type="scientific">Candidatus Wildermuthbacteria bacterium RIFCSPHIGHO2_02_FULL_47_12</name>
    <dbReference type="NCBI Taxonomy" id="1802451"/>
    <lineage>
        <taxon>Bacteria</taxon>
        <taxon>Candidatus Wildermuthiibacteriota</taxon>
    </lineage>
</organism>
<accession>A0A1G2R2K6</accession>
<comment type="caution">
    <text evidence="2">The sequence shown here is derived from an EMBL/GenBank/DDBJ whole genome shotgun (WGS) entry which is preliminary data.</text>
</comment>
<protein>
    <recommendedName>
        <fullName evidence="4">Histidine kinase N-terminal 7TM region domain-containing protein</fullName>
    </recommendedName>
</protein>
<feature type="transmembrane region" description="Helical" evidence="1">
    <location>
        <begin position="178"/>
        <end position="199"/>
    </location>
</feature>
<feature type="transmembrane region" description="Helical" evidence="1">
    <location>
        <begin position="102"/>
        <end position="121"/>
    </location>
</feature>
<sequence>MAFIFTFTGLSYLIGSAVLSLLAMRFFRSWRQERSLPAHMLFFFVLFLLIFFILTTILSLFFAQSASALKFVTVMAIFLQGISLSFLGYLLLRMQFPSVSPVLGPLCILLASLVFTVLAMLDPYAPSLHAEGLVIQWNVPLYINIPRMFLFLLTFLPLAWVFFQEYRMTQERKAKRKALGLAIVMSTGFVMTIFDFLVERLFGLSEIMSDIWLNVLFSVLFFVVLLPAWSKRQEMV</sequence>
<proteinExistence type="predicted"/>
<reference evidence="2 3" key="1">
    <citation type="journal article" date="2016" name="Nat. Commun.">
        <title>Thousands of microbial genomes shed light on interconnected biogeochemical processes in an aquifer system.</title>
        <authorList>
            <person name="Anantharaman K."/>
            <person name="Brown C.T."/>
            <person name="Hug L.A."/>
            <person name="Sharon I."/>
            <person name="Castelle C.J."/>
            <person name="Probst A.J."/>
            <person name="Thomas B.C."/>
            <person name="Singh A."/>
            <person name="Wilkins M.J."/>
            <person name="Karaoz U."/>
            <person name="Brodie E.L."/>
            <person name="Williams K.H."/>
            <person name="Hubbard S.S."/>
            <person name="Banfield J.F."/>
        </authorList>
    </citation>
    <scope>NUCLEOTIDE SEQUENCE [LARGE SCALE GENOMIC DNA]</scope>
</reference>
<feature type="transmembrane region" description="Helical" evidence="1">
    <location>
        <begin position="39"/>
        <end position="62"/>
    </location>
</feature>
<feature type="transmembrane region" description="Helical" evidence="1">
    <location>
        <begin position="68"/>
        <end position="90"/>
    </location>
</feature>
<feature type="transmembrane region" description="Helical" evidence="1">
    <location>
        <begin position="141"/>
        <end position="163"/>
    </location>
</feature>
<keyword evidence="1" id="KW-1133">Transmembrane helix</keyword>
<dbReference type="EMBL" id="MHTW01000018">
    <property type="protein sequence ID" value="OHA67070.1"/>
    <property type="molecule type" value="Genomic_DNA"/>
</dbReference>
<evidence type="ECO:0000313" key="2">
    <source>
        <dbReference type="EMBL" id="OHA67070.1"/>
    </source>
</evidence>
<evidence type="ECO:0000313" key="3">
    <source>
        <dbReference type="Proteomes" id="UP000176901"/>
    </source>
</evidence>
<dbReference type="Proteomes" id="UP000176901">
    <property type="component" value="Unassembled WGS sequence"/>
</dbReference>
<evidence type="ECO:0008006" key="4">
    <source>
        <dbReference type="Google" id="ProtNLM"/>
    </source>
</evidence>
<feature type="transmembrane region" description="Helical" evidence="1">
    <location>
        <begin position="6"/>
        <end position="27"/>
    </location>
</feature>
<keyword evidence="1" id="KW-0812">Transmembrane</keyword>
<name>A0A1G2R2K6_9BACT</name>
<dbReference type="STRING" id="1802451.A3C82_02335"/>
<gene>
    <name evidence="2" type="ORF">A3C82_02335</name>
</gene>
<evidence type="ECO:0000256" key="1">
    <source>
        <dbReference type="SAM" id="Phobius"/>
    </source>
</evidence>
<feature type="transmembrane region" description="Helical" evidence="1">
    <location>
        <begin position="211"/>
        <end position="229"/>
    </location>
</feature>
<keyword evidence="1" id="KW-0472">Membrane</keyword>